<accession>A0AAD7SJE6</accession>
<proteinExistence type="predicted"/>
<dbReference type="EMBL" id="JAINUG010000059">
    <property type="protein sequence ID" value="KAJ8403192.1"/>
    <property type="molecule type" value="Genomic_DNA"/>
</dbReference>
<evidence type="ECO:0000313" key="3">
    <source>
        <dbReference type="Proteomes" id="UP001221898"/>
    </source>
</evidence>
<organism evidence="2 3">
    <name type="scientific">Aldrovandia affinis</name>
    <dbReference type="NCBI Taxonomy" id="143900"/>
    <lineage>
        <taxon>Eukaryota</taxon>
        <taxon>Metazoa</taxon>
        <taxon>Chordata</taxon>
        <taxon>Craniata</taxon>
        <taxon>Vertebrata</taxon>
        <taxon>Euteleostomi</taxon>
        <taxon>Actinopterygii</taxon>
        <taxon>Neopterygii</taxon>
        <taxon>Teleostei</taxon>
        <taxon>Notacanthiformes</taxon>
        <taxon>Halosauridae</taxon>
        <taxon>Aldrovandia</taxon>
    </lineage>
</organism>
<name>A0AAD7SJE6_9TELE</name>
<comment type="caution">
    <text evidence="2">The sequence shown here is derived from an EMBL/GenBank/DDBJ whole genome shotgun (WGS) entry which is preliminary data.</text>
</comment>
<protein>
    <submittedName>
        <fullName evidence="2">Uncharacterized protein</fullName>
    </submittedName>
</protein>
<evidence type="ECO:0000313" key="2">
    <source>
        <dbReference type="EMBL" id="KAJ8403192.1"/>
    </source>
</evidence>
<sequence length="79" mass="8714">MSSGNPGQRPHCGNMKACTPTFIRQSGSQLRGPGRLGAGRVLHFFQGLPIRPARNLVRCPDTSHRQIPSSKFRSSTRQQ</sequence>
<evidence type="ECO:0000256" key="1">
    <source>
        <dbReference type="SAM" id="MobiDB-lite"/>
    </source>
</evidence>
<dbReference type="Proteomes" id="UP001221898">
    <property type="component" value="Unassembled WGS sequence"/>
</dbReference>
<gene>
    <name evidence="2" type="ORF">AAFF_G00354090</name>
</gene>
<feature type="compositionally biased region" description="Polar residues" evidence="1">
    <location>
        <begin position="65"/>
        <end position="79"/>
    </location>
</feature>
<dbReference type="AlphaFoldDB" id="A0AAD7SJE6"/>
<reference evidence="2" key="1">
    <citation type="journal article" date="2023" name="Science">
        <title>Genome structures resolve the early diversification of teleost fishes.</title>
        <authorList>
            <person name="Parey E."/>
            <person name="Louis A."/>
            <person name="Montfort J."/>
            <person name="Bouchez O."/>
            <person name="Roques C."/>
            <person name="Iampietro C."/>
            <person name="Lluch J."/>
            <person name="Castinel A."/>
            <person name="Donnadieu C."/>
            <person name="Desvignes T."/>
            <person name="Floi Bucao C."/>
            <person name="Jouanno E."/>
            <person name="Wen M."/>
            <person name="Mejri S."/>
            <person name="Dirks R."/>
            <person name="Jansen H."/>
            <person name="Henkel C."/>
            <person name="Chen W.J."/>
            <person name="Zahm M."/>
            <person name="Cabau C."/>
            <person name="Klopp C."/>
            <person name="Thompson A.W."/>
            <person name="Robinson-Rechavi M."/>
            <person name="Braasch I."/>
            <person name="Lecointre G."/>
            <person name="Bobe J."/>
            <person name="Postlethwait J.H."/>
            <person name="Berthelot C."/>
            <person name="Roest Crollius H."/>
            <person name="Guiguen Y."/>
        </authorList>
    </citation>
    <scope>NUCLEOTIDE SEQUENCE</scope>
    <source>
        <strain evidence="2">NC1722</strain>
    </source>
</reference>
<keyword evidence="3" id="KW-1185">Reference proteome</keyword>
<feature type="region of interest" description="Disordered" evidence="1">
    <location>
        <begin position="57"/>
        <end position="79"/>
    </location>
</feature>